<dbReference type="Gene3D" id="3.90.320.10">
    <property type="match status" value="1"/>
</dbReference>
<dbReference type="InterPro" id="IPR051703">
    <property type="entry name" value="NF-kappa-B_Signaling_Reg"/>
</dbReference>
<dbReference type="PANTHER" id="PTHR46609">
    <property type="entry name" value="EXONUCLEASE, PHAGE-TYPE/RECB, C-TERMINAL DOMAIN-CONTAINING PROTEIN"/>
    <property type="match status" value="1"/>
</dbReference>
<comment type="caution">
    <text evidence="2">The sequence shown here is derived from an EMBL/GenBank/DDBJ whole genome shotgun (WGS) entry which is preliminary data.</text>
</comment>
<organism evidence="2 3">
    <name type="scientific">Streptomyces synnematoformans</name>
    <dbReference type="NCBI Taxonomy" id="415721"/>
    <lineage>
        <taxon>Bacteria</taxon>
        <taxon>Bacillati</taxon>
        <taxon>Actinomycetota</taxon>
        <taxon>Actinomycetes</taxon>
        <taxon>Kitasatosporales</taxon>
        <taxon>Streptomycetaceae</taxon>
        <taxon>Streptomyces</taxon>
    </lineage>
</organism>
<dbReference type="EMBL" id="BAAAPF010000003">
    <property type="protein sequence ID" value="GAA2107602.1"/>
    <property type="molecule type" value="Genomic_DNA"/>
</dbReference>
<name>A0ABN2XAU0_9ACTN</name>
<dbReference type="Proteomes" id="UP001500443">
    <property type="component" value="Unassembled WGS sequence"/>
</dbReference>
<keyword evidence="3" id="KW-1185">Reference proteome</keyword>
<protein>
    <submittedName>
        <fullName evidence="2">YqaJ viral recombinase family protein</fullName>
    </submittedName>
</protein>
<dbReference type="InterPro" id="IPR019080">
    <property type="entry name" value="YqaJ_viral_recombinase"/>
</dbReference>
<dbReference type="SUPFAM" id="SSF52980">
    <property type="entry name" value="Restriction endonuclease-like"/>
    <property type="match status" value="1"/>
</dbReference>
<dbReference type="InterPro" id="IPR011604">
    <property type="entry name" value="PDDEXK-like_dom_sf"/>
</dbReference>
<evidence type="ECO:0000259" key="1">
    <source>
        <dbReference type="Pfam" id="PF09588"/>
    </source>
</evidence>
<gene>
    <name evidence="2" type="ORF">GCM10009802_02820</name>
</gene>
<accession>A0ABN2XAU0</accession>
<evidence type="ECO:0000313" key="2">
    <source>
        <dbReference type="EMBL" id="GAA2107602.1"/>
    </source>
</evidence>
<feature type="domain" description="YqaJ viral recombinase" evidence="1">
    <location>
        <begin position="22"/>
        <end position="168"/>
    </location>
</feature>
<proteinExistence type="predicted"/>
<reference evidence="2 3" key="1">
    <citation type="journal article" date="2019" name="Int. J. Syst. Evol. Microbiol.">
        <title>The Global Catalogue of Microorganisms (GCM) 10K type strain sequencing project: providing services to taxonomists for standard genome sequencing and annotation.</title>
        <authorList>
            <consortium name="The Broad Institute Genomics Platform"/>
            <consortium name="The Broad Institute Genome Sequencing Center for Infectious Disease"/>
            <person name="Wu L."/>
            <person name="Ma J."/>
        </authorList>
    </citation>
    <scope>NUCLEOTIDE SEQUENCE [LARGE SCALE GENOMIC DNA]</scope>
    <source>
        <strain evidence="2 3">JCM 15481</strain>
    </source>
</reference>
<sequence length="349" mass="38847">MTGPLITPTARLRLPGRAPEEEWHAVRRTGVGGSDVAAIVGLDVHRGPRHVYLAKRGELDGRLPGRAGRAARRGHRLEGLVAEFFTEDTGLVVRDAPGTLAHADHPHWLANPDRIAWRDDDGTLTDPSVLECKTRTWRSAKSEDWTGDEPPDVPAIQTHWYLAVTGYERGYVAGTVDDDFYWWRIDRDDELIAMLTDAVDTFWHEHVVPGVPPPVDGSAATTDLLARLFDVQPEKTLEVDPVGTAVLLARRRELKERADAAADALAAVDNALKDQLGDAEVATAGGRVLYTWRANGNFASARFREAEPELAREYQRHAPVVDTDRLADEDPETFHRFRARRLHIPEARP</sequence>
<dbReference type="InterPro" id="IPR011335">
    <property type="entry name" value="Restrct_endonuc-II-like"/>
</dbReference>
<dbReference type="Pfam" id="PF09588">
    <property type="entry name" value="YqaJ"/>
    <property type="match status" value="1"/>
</dbReference>
<dbReference type="RefSeq" id="WP_344286974.1">
    <property type="nucleotide sequence ID" value="NZ_BAAAPF010000003.1"/>
</dbReference>
<evidence type="ECO:0000313" key="3">
    <source>
        <dbReference type="Proteomes" id="UP001500443"/>
    </source>
</evidence>
<dbReference type="PANTHER" id="PTHR46609:SF6">
    <property type="entry name" value="EXONUCLEASE, PHAGE-TYPE_RECB, C-TERMINAL DOMAIN-CONTAINING PROTEIN-RELATED"/>
    <property type="match status" value="1"/>
</dbReference>